<evidence type="ECO:0000313" key="2">
    <source>
        <dbReference type="EMBL" id="OAY24364.1"/>
    </source>
</evidence>
<dbReference type="EMBL" id="CM004403">
    <property type="protein sequence ID" value="OAY24364.1"/>
    <property type="molecule type" value="Genomic_DNA"/>
</dbReference>
<reference evidence="2" key="1">
    <citation type="submission" date="2016-02" db="EMBL/GenBank/DDBJ databases">
        <title>WGS assembly of Manihot esculenta.</title>
        <authorList>
            <person name="Bredeson J.V."/>
            <person name="Prochnik S.E."/>
            <person name="Lyons J.B."/>
            <person name="Schmutz J."/>
            <person name="Grimwood J."/>
            <person name="Vrebalov J."/>
            <person name="Bart R.S."/>
            <person name="Amuge T."/>
            <person name="Ferguson M.E."/>
            <person name="Green R."/>
            <person name="Putnam N."/>
            <person name="Stites J."/>
            <person name="Rounsley S."/>
            <person name="Rokhsar D.S."/>
        </authorList>
    </citation>
    <scope>NUCLEOTIDE SEQUENCE [LARGE SCALE GENOMIC DNA]</scope>
    <source>
        <tissue evidence="2">Leaf</tissue>
    </source>
</reference>
<name>A0A2C9U4M6_MANES</name>
<evidence type="ECO:0000256" key="1">
    <source>
        <dbReference type="SAM" id="Phobius"/>
    </source>
</evidence>
<organism evidence="2">
    <name type="scientific">Manihot esculenta</name>
    <name type="common">Cassava</name>
    <name type="synonym">Jatropha manihot</name>
    <dbReference type="NCBI Taxonomy" id="3983"/>
    <lineage>
        <taxon>Eukaryota</taxon>
        <taxon>Viridiplantae</taxon>
        <taxon>Streptophyta</taxon>
        <taxon>Embryophyta</taxon>
        <taxon>Tracheophyta</taxon>
        <taxon>Spermatophyta</taxon>
        <taxon>Magnoliopsida</taxon>
        <taxon>eudicotyledons</taxon>
        <taxon>Gunneridae</taxon>
        <taxon>Pentapetalae</taxon>
        <taxon>rosids</taxon>
        <taxon>fabids</taxon>
        <taxon>Malpighiales</taxon>
        <taxon>Euphorbiaceae</taxon>
        <taxon>Crotonoideae</taxon>
        <taxon>Manihoteae</taxon>
        <taxon>Manihot</taxon>
    </lineage>
</organism>
<accession>A0A2C9U4M6</accession>
<sequence length="42" mass="5456">MRMHIFFLLFKRCKSFFLFHKVLFVFYLIKLIYFIHVFMEFN</sequence>
<proteinExistence type="predicted"/>
<keyword evidence="1" id="KW-1133">Transmembrane helix</keyword>
<feature type="transmembrane region" description="Helical" evidence="1">
    <location>
        <begin position="21"/>
        <end position="39"/>
    </location>
</feature>
<keyword evidence="1" id="KW-0472">Membrane</keyword>
<protein>
    <submittedName>
        <fullName evidence="2">Uncharacterized protein</fullName>
    </submittedName>
</protein>
<dbReference type="AlphaFoldDB" id="A0A2C9U4M6"/>
<keyword evidence="1" id="KW-0812">Transmembrane</keyword>
<gene>
    <name evidence="2" type="ORF">MANES_17G009600</name>
</gene>